<accession>A0A1Q9DL23</accession>
<dbReference type="InterPro" id="IPR029063">
    <property type="entry name" value="SAM-dependent_MTases_sf"/>
</dbReference>
<dbReference type="GO" id="GO:0005829">
    <property type="term" value="C:cytosol"/>
    <property type="evidence" value="ECO:0007669"/>
    <property type="project" value="TreeGrafter"/>
</dbReference>
<dbReference type="PANTHER" id="PTHR47790:SF2">
    <property type="entry name" value="TRNA_TMRNA (URACIL-C(5))-METHYLTRANSFERASE"/>
    <property type="match status" value="1"/>
</dbReference>
<feature type="binding site" evidence="5">
    <location>
        <position position="923"/>
    </location>
    <ligand>
        <name>S-adenosyl-L-methionine</name>
        <dbReference type="ChEBI" id="CHEBI:59789"/>
    </ligand>
</feature>
<dbReference type="GO" id="GO:0030697">
    <property type="term" value="F:tRNA (uracil(54)-C5)-methyltransferase activity, S-adenosyl methionine-dependent"/>
    <property type="evidence" value="ECO:0007669"/>
    <property type="project" value="InterPro"/>
</dbReference>
<evidence type="ECO:0000313" key="9">
    <source>
        <dbReference type="EMBL" id="OLP95872.1"/>
    </source>
</evidence>
<keyword evidence="2 5" id="KW-0808">Transferase</keyword>
<keyword evidence="1 5" id="KW-0489">Methyltransferase</keyword>
<evidence type="ECO:0000259" key="8">
    <source>
        <dbReference type="PROSITE" id="PS50106"/>
    </source>
</evidence>
<evidence type="ECO:0000256" key="2">
    <source>
        <dbReference type="ARBA" id="ARBA00022679"/>
    </source>
</evidence>
<feature type="domain" description="PDZ" evidence="8">
    <location>
        <begin position="171"/>
        <end position="258"/>
    </location>
</feature>
<dbReference type="PROSITE" id="PS50106">
    <property type="entry name" value="PDZ"/>
    <property type="match status" value="1"/>
</dbReference>
<dbReference type="Gene3D" id="2.60.40.790">
    <property type="match status" value="1"/>
</dbReference>
<keyword evidence="10" id="KW-1185">Reference proteome</keyword>
<dbReference type="OrthoDB" id="417480at2759"/>
<keyword evidence="4" id="KW-0819">tRNA processing</keyword>
<dbReference type="GO" id="GO:0019843">
    <property type="term" value="F:rRNA binding"/>
    <property type="evidence" value="ECO:0007669"/>
    <property type="project" value="TreeGrafter"/>
</dbReference>
<feature type="active site" description="Nucleophile" evidence="5">
    <location>
        <position position="1020"/>
    </location>
</feature>
<gene>
    <name evidence="9" type="primary">trmA</name>
    <name evidence="9" type="ORF">AK812_SmicGene21956</name>
</gene>
<feature type="compositionally biased region" description="Polar residues" evidence="7">
    <location>
        <begin position="459"/>
        <end position="468"/>
    </location>
</feature>
<dbReference type="InterPro" id="IPR008978">
    <property type="entry name" value="HSP20-like_chaperone"/>
</dbReference>
<evidence type="ECO:0000256" key="7">
    <source>
        <dbReference type="SAM" id="MobiDB-lite"/>
    </source>
</evidence>
<sequence>MEDAGQDDEAFETPEERMAWLRARGVRIEEPGQSSGPAPSGQGRSFAFVRIPVEDAQTCEELDGPHCKGDALPTLLGPRFAGCSLSDEQRFDAPDMHPDRWPQCFGSTATVMLCPCLAPHRDDEKPTGIVDVAPDAVVQALASDQPVVLPDEAVLLGLARRVASQPAAIIDVALPLNSSEPLMMGISFESPDGQALLISDVSDGTTNRKDSQSVLKQHDRVLSVEGHHGDAEALQSLIAQRVASKGAATLKMKVVRPRKLLVYISDTGKLGMELKYKDFCTGAIISEIEDDGIVAKWNSHHPEVSVAAGDYIVSVNDISLPGPELLKALATKVNIKMTELRAYAAAQGQAGVDLAVLRKLVMRGQAESFSLAVPTAANGREAVYAYLDEASELKGLAVNERAVAVARSCGFPSSCRLRGDVYIGRLKWSDGGLVENVDFRIGELQPGAPWMQRAVTENLEQQKATQPEQHAAAQGGDPDQRAEGVGDGYTWKDDDEELEILLDVPESTKRKDVKIEFRRQEVRRVEDALMSACLTRASFQAEHPDAEIVQECRGRWLLLDHWQAWAACVDLAEGRCSPMATAAQGARGPLLVRRRHAETREHLLLSQELLTFRCSKVLGLHGMTSMAALQPAVVHGLIRCGNWCHRPVTRRGCDGCTSSESDLDLQVSDSPGKEMRRFWRRRRRLETSDGNPAEPTARCPPLAAPDPDDYPSDLSEKVDAVQRLLGQRLDEDAVDRGLEVMASPEPLHYRHRVKFDLQHDGDTVRYVVFDPDSTEWLAVDSYPLASRRINRLMSDLLDLLAHEAKLREKAFQVELISTTRDEALACILYHRRLSLEDDKLQAQQAAAALDAVVVLRAKGQRLAWPARRSFLVQENEIEGKAYPQWLMENSFFQANLHLNREMQSWVAAQTQIEGEARDLLEMYCGNGNFTLPVAGNFRRVLANEIDEPAVRGAEICAKKADVHNIQFRRCRAESLVLESQIRPVGPYDFSTLLVDPPRSGLDDRSRAMVESFENLIYVSCNPRSLARDLEALQSHRIQAACLFDQFPWTDHSEVALRLIRRQKLGVSMPRRSDFMAGGSQARQADLTYSLSTVQRSTSWRREFRGEAEALKNWLQRVEVPIPAVGETLEPRPLPTAERAISTALKSIEAMAMPFALGSGMRLHLAPDVQLRDRFLFQPFLQFVQMAPATPVSGLFADVQVAYMPFERNWQHLAVDPFFFFLEVGANNHELERDFLEPMLQDRSGFGNAGGFLISFEPLLDKYGFLLAYGAPSMHFANLGLQHRRTLVLPYAVSTCDGPTATFHVAPIDGCSSLRAPASDFKRKNMDETRYTKSWPKWVEENCSALAERRDVPCISLAVVLSEWLAGRPIARMKIDAQGSDLDVVKSAGPYLKQLLFIVMETQGTFEALLYEGQASCDQVQAEMRALGFILADTRSLPACNRTGALPYPFHEEDIAFVRRELHHLWRDFYYEHPYCQHGIVSAAGACGGPYCMAPEFNMHVNRSGGCADQIQDILAFPSDAIGMVLLWTSANCIRNIEVTMDGMGPRNLRVQVLQGRARGKRQCPSKFDAVQSLHGPIVRVRSGSSDHRVQMLLLPGFLNITSAKLEEALEYFFYVVENSGASNFHLIWPRACVELRADALPHRISTGYRPVNQPSGSAN</sequence>
<dbReference type="GO" id="GO:0032259">
    <property type="term" value="P:methylation"/>
    <property type="evidence" value="ECO:0007669"/>
    <property type="project" value="UniProtKB-KW"/>
</dbReference>
<evidence type="ECO:0000256" key="5">
    <source>
        <dbReference type="PROSITE-ProRule" id="PRU01024"/>
    </source>
</evidence>
<keyword evidence="3 5" id="KW-0949">S-adenosyl-L-methionine</keyword>
<feature type="region of interest" description="Disordered" evidence="7">
    <location>
        <begin position="459"/>
        <end position="490"/>
    </location>
</feature>
<dbReference type="GO" id="GO:0000049">
    <property type="term" value="F:tRNA binding"/>
    <property type="evidence" value="ECO:0007669"/>
    <property type="project" value="TreeGrafter"/>
</dbReference>
<organism evidence="9 10">
    <name type="scientific">Symbiodinium microadriaticum</name>
    <name type="common">Dinoflagellate</name>
    <name type="synonym">Zooxanthella microadriatica</name>
    <dbReference type="NCBI Taxonomy" id="2951"/>
    <lineage>
        <taxon>Eukaryota</taxon>
        <taxon>Sar</taxon>
        <taxon>Alveolata</taxon>
        <taxon>Dinophyceae</taxon>
        <taxon>Suessiales</taxon>
        <taxon>Symbiodiniaceae</taxon>
        <taxon>Symbiodinium</taxon>
    </lineage>
</organism>
<comment type="similarity">
    <text evidence="5">Belongs to the class I-like SAM-binding methyltransferase superfamily. RNA M5U methyltransferase family.</text>
</comment>
<dbReference type="Pfam" id="PF05958">
    <property type="entry name" value="tRNA_U5-meth_tr"/>
    <property type="match status" value="1"/>
</dbReference>
<dbReference type="InterPro" id="IPR011869">
    <property type="entry name" value="TrmA_MeTrfase"/>
</dbReference>
<dbReference type="PROSITE" id="PS01230">
    <property type="entry name" value="TRMA_1"/>
    <property type="match status" value="1"/>
</dbReference>
<evidence type="ECO:0000313" key="10">
    <source>
        <dbReference type="Proteomes" id="UP000186817"/>
    </source>
</evidence>
<evidence type="ECO:0000256" key="4">
    <source>
        <dbReference type="ARBA" id="ARBA00022694"/>
    </source>
</evidence>
<evidence type="ECO:0000256" key="3">
    <source>
        <dbReference type="ARBA" id="ARBA00022691"/>
    </source>
</evidence>
<dbReference type="Proteomes" id="UP000186817">
    <property type="component" value="Unassembled WGS sequence"/>
</dbReference>
<dbReference type="SUPFAM" id="SSF53335">
    <property type="entry name" value="S-adenosyl-L-methionine-dependent methyltransferases"/>
    <property type="match status" value="2"/>
</dbReference>
<dbReference type="InterPro" id="IPR010280">
    <property type="entry name" value="U5_MeTrfase_fam"/>
</dbReference>
<feature type="region of interest" description="Disordered" evidence="7">
    <location>
        <begin position="682"/>
        <end position="714"/>
    </location>
</feature>
<dbReference type="Gene3D" id="3.40.50.150">
    <property type="entry name" value="Vaccinia Virus protein VP39"/>
    <property type="match status" value="1"/>
</dbReference>
<dbReference type="InterPro" id="IPR030390">
    <property type="entry name" value="MeTrfase_TrmA_AS"/>
</dbReference>
<feature type="binding site" evidence="5">
    <location>
        <position position="944"/>
    </location>
    <ligand>
        <name>S-adenosyl-L-methionine</name>
        <dbReference type="ChEBI" id="CHEBI:59789"/>
    </ligand>
</feature>
<comment type="caution">
    <text evidence="9">The sequence shown here is derived from an EMBL/GenBank/DDBJ whole genome shotgun (WGS) entry which is preliminary data.</text>
</comment>
<evidence type="ECO:0000256" key="6">
    <source>
        <dbReference type="PROSITE-ProRule" id="PRU10015"/>
    </source>
</evidence>
<dbReference type="Pfam" id="PF05050">
    <property type="entry name" value="Methyltransf_21"/>
    <property type="match status" value="1"/>
</dbReference>
<evidence type="ECO:0000256" key="1">
    <source>
        <dbReference type="ARBA" id="ARBA00022603"/>
    </source>
</evidence>
<dbReference type="PROSITE" id="PS51687">
    <property type="entry name" value="SAM_MT_RNA_M5U"/>
    <property type="match status" value="1"/>
</dbReference>
<dbReference type="InterPro" id="IPR006342">
    <property type="entry name" value="FkbM_mtfrase"/>
</dbReference>
<dbReference type="Gene3D" id="2.40.50.1070">
    <property type="match status" value="1"/>
</dbReference>
<feature type="binding site" evidence="5">
    <location>
        <position position="893"/>
    </location>
    <ligand>
        <name>S-adenosyl-L-methionine</name>
        <dbReference type="ChEBI" id="CHEBI:59789"/>
    </ligand>
</feature>
<dbReference type="EMBL" id="LSRX01000487">
    <property type="protein sequence ID" value="OLP95872.1"/>
    <property type="molecule type" value="Genomic_DNA"/>
</dbReference>
<dbReference type="CDD" id="cd02440">
    <property type="entry name" value="AdoMet_MTases"/>
    <property type="match status" value="1"/>
</dbReference>
<dbReference type="GO" id="GO:0008033">
    <property type="term" value="P:tRNA processing"/>
    <property type="evidence" value="ECO:0007669"/>
    <property type="project" value="UniProtKB-KW"/>
</dbReference>
<feature type="region of interest" description="Disordered" evidence="7">
    <location>
        <begin position="22"/>
        <end position="44"/>
    </location>
</feature>
<reference evidence="9 10" key="1">
    <citation type="submission" date="2016-02" db="EMBL/GenBank/DDBJ databases">
        <title>Genome analysis of coral dinoflagellate symbionts highlights evolutionary adaptations to a symbiotic lifestyle.</title>
        <authorList>
            <person name="Aranda M."/>
            <person name="Li Y."/>
            <person name="Liew Y.J."/>
            <person name="Baumgarten S."/>
            <person name="Simakov O."/>
            <person name="Wilson M."/>
            <person name="Piel J."/>
            <person name="Ashoor H."/>
            <person name="Bougouffa S."/>
            <person name="Bajic V.B."/>
            <person name="Ryu T."/>
            <person name="Ravasi T."/>
            <person name="Bayer T."/>
            <person name="Micklem G."/>
            <person name="Kim H."/>
            <person name="Bhak J."/>
            <person name="Lajeunesse T.C."/>
            <person name="Voolstra C.R."/>
        </authorList>
    </citation>
    <scope>NUCLEOTIDE SEQUENCE [LARGE SCALE GENOMIC DNA]</scope>
    <source>
        <strain evidence="9 10">CCMP2467</strain>
    </source>
</reference>
<feature type="binding site" evidence="5">
    <location>
        <position position="995"/>
    </location>
    <ligand>
        <name>S-adenosyl-L-methionine</name>
        <dbReference type="ChEBI" id="CHEBI:59789"/>
    </ligand>
</feature>
<name>A0A1Q9DL23_SYMMI</name>
<protein>
    <submittedName>
        <fullName evidence="9">tRNA/tmRNA (Uracil-C(5))-methyltransferase</fullName>
    </submittedName>
</protein>
<dbReference type="PANTHER" id="PTHR47790">
    <property type="entry name" value="TRNA/TMRNA (URACIL-C(5))-METHYLTRANSFERASE"/>
    <property type="match status" value="1"/>
</dbReference>
<feature type="compositionally biased region" description="Low complexity" evidence="7">
    <location>
        <begin position="31"/>
        <end position="44"/>
    </location>
</feature>
<proteinExistence type="inferred from homology"/>
<feature type="active site" evidence="6">
    <location>
        <position position="1020"/>
    </location>
</feature>
<dbReference type="InterPro" id="IPR001478">
    <property type="entry name" value="PDZ"/>
</dbReference>